<name>A0AAD8L052_TARER</name>
<evidence type="ECO:0000313" key="3">
    <source>
        <dbReference type="Proteomes" id="UP001229421"/>
    </source>
</evidence>
<sequence>MTTTSKSNSIDNTDEKSQPLHPAYTVTNIQNKVRTLDGTTVSYPSWDKLFRLHAVGYDVLDHIDSSHAPTKTGSKYAEWKKIDALVLQWIYGTLSNDLLTRLLDDDLTAHQAWVKVKNLFLNNKGSRASTLQHELTNITLAAMRSLEAYCQRIRELADQLAALDFPITNN</sequence>
<dbReference type="AlphaFoldDB" id="A0AAD8L052"/>
<gene>
    <name evidence="2" type="ORF">QVD17_08432</name>
</gene>
<organism evidence="2 3">
    <name type="scientific">Tagetes erecta</name>
    <name type="common">African marigold</name>
    <dbReference type="NCBI Taxonomy" id="13708"/>
    <lineage>
        <taxon>Eukaryota</taxon>
        <taxon>Viridiplantae</taxon>
        <taxon>Streptophyta</taxon>
        <taxon>Embryophyta</taxon>
        <taxon>Tracheophyta</taxon>
        <taxon>Spermatophyta</taxon>
        <taxon>Magnoliopsida</taxon>
        <taxon>eudicotyledons</taxon>
        <taxon>Gunneridae</taxon>
        <taxon>Pentapetalae</taxon>
        <taxon>asterids</taxon>
        <taxon>campanulids</taxon>
        <taxon>Asterales</taxon>
        <taxon>Asteraceae</taxon>
        <taxon>Asteroideae</taxon>
        <taxon>Heliantheae alliance</taxon>
        <taxon>Tageteae</taxon>
        <taxon>Tagetes</taxon>
    </lineage>
</organism>
<proteinExistence type="predicted"/>
<dbReference type="Pfam" id="PF14223">
    <property type="entry name" value="Retrotran_gag_2"/>
    <property type="match status" value="1"/>
</dbReference>
<feature type="compositionally biased region" description="Polar residues" evidence="1">
    <location>
        <begin position="1"/>
        <end position="11"/>
    </location>
</feature>
<feature type="region of interest" description="Disordered" evidence="1">
    <location>
        <begin position="1"/>
        <end position="22"/>
    </location>
</feature>
<keyword evidence="3" id="KW-1185">Reference proteome</keyword>
<reference evidence="2" key="1">
    <citation type="journal article" date="2023" name="bioRxiv">
        <title>Improved chromosome-level genome assembly for marigold (Tagetes erecta).</title>
        <authorList>
            <person name="Jiang F."/>
            <person name="Yuan L."/>
            <person name="Wang S."/>
            <person name="Wang H."/>
            <person name="Xu D."/>
            <person name="Wang A."/>
            <person name="Fan W."/>
        </authorList>
    </citation>
    <scope>NUCLEOTIDE SEQUENCE</scope>
    <source>
        <strain evidence="2">WSJ</strain>
        <tissue evidence="2">Leaf</tissue>
    </source>
</reference>
<dbReference type="PANTHER" id="PTHR47481">
    <property type="match status" value="1"/>
</dbReference>
<evidence type="ECO:0000313" key="2">
    <source>
        <dbReference type="EMBL" id="KAK1431784.1"/>
    </source>
</evidence>
<protein>
    <submittedName>
        <fullName evidence="2">Uncharacterized protein</fullName>
    </submittedName>
</protein>
<comment type="caution">
    <text evidence="2">The sequence shown here is derived from an EMBL/GenBank/DDBJ whole genome shotgun (WGS) entry which is preliminary data.</text>
</comment>
<evidence type="ECO:0000256" key="1">
    <source>
        <dbReference type="SAM" id="MobiDB-lite"/>
    </source>
</evidence>
<accession>A0AAD8L052</accession>
<dbReference type="EMBL" id="JAUHHV010000002">
    <property type="protein sequence ID" value="KAK1431784.1"/>
    <property type="molecule type" value="Genomic_DNA"/>
</dbReference>
<dbReference type="PANTHER" id="PTHR47481:SF40">
    <property type="entry name" value="RETROTRANSPOSON GAG DOMAIN-CONTAINING PROTEIN"/>
    <property type="match status" value="1"/>
</dbReference>
<dbReference type="Proteomes" id="UP001229421">
    <property type="component" value="Unassembled WGS sequence"/>
</dbReference>